<organism evidence="2 3">
    <name type="scientific">Heterostelium pallidum (strain ATCC 26659 / Pp 5 / PN500)</name>
    <name type="common">Cellular slime mold</name>
    <name type="synonym">Polysphondylium pallidum</name>
    <dbReference type="NCBI Taxonomy" id="670386"/>
    <lineage>
        <taxon>Eukaryota</taxon>
        <taxon>Amoebozoa</taxon>
        <taxon>Evosea</taxon>
        <taxon>Eumycetozoa</taxon>
        <taxon>Dictyostelia</taxon>
        <taxon>Acytosteliales</taxon>
        <taxon>Acytosteliaceae</taxon>
        <taxon>Heterostelium</taxon>
    </lineage>
</organism>
<reference evidence="2" key="1">
    <citation type="submission" date="2009-12" db="EMBL/GenBank/DDBJ databases">
        <authorList>
            <person name="Gloeckner G."/>
            <person name="Schaap P."/>
            <person name="Noegel A.A."/>
            <person name="Felder M."/>
            <person name="Platzer M."/>
        </authorList>
    </citation>
    <scope>NUCLEOTIDE SEQUENCE</scope>
    <source>
        <strain evidence="2">PN500</strain>
    </source>
</reference>
<dbReference type="AlphaFoldDB" id="D3AZ31"/>
<comment type="caution">
    <text evidence="2">The sequence shown here is derived from an EMBL/GenBank/DDBJ whole genome shotgun (WGS) entry which is preliminary data.</text>
</comment>
<dbReference type="RefSeq" id="XP_020437695.1">
    <property type="nucleotide sequence ID" value="XM_020572380.1"/>
</dbReference>
<keyword evidence="3" id="KW-1185">Reference proteome</keyword>
<evidence type="ECO:0000313" key="2">
    <source>
        <dbReference type="EMBL" id="EFA85588.1"/>
    </source>
</evidence>
<gene>
    <name evidence="2" type="ORF">PPL_01371</name>
    <name evidence="1" type="ORF">PPL_03493</name>
</gene>
<name>D3AZ31_HETP5</name>
<sequence>MPQQQEQQHEYQIVCHSIKVKRSINNEGTQK</sequence>
<reference evidence="2 3" key="2">
    <citation type="journal article" date="2011" name="Genome Res.">
        <title>Phylogeny-wide analysis of social amoeba genomes highlights ancient origins for complex intercellular communication.</title>
        <authorList>
            <person name="Heidel A.J."/>
            <person name="Lawal H.M."/>
            <person name="Felder M."/>
            <person name="Schilde C."/>
            <person name="Helps N.R."/>
            <person name="Tunggal B."/>
            <person name="Rivero F."/>
            <person name="John U."/>
            <person name="Schleicher M."/>
            <person name="Eichinger L."/>
            <person name="Platzer M."/>
            <person name="Noegel A.A."/>
            <person name="Schaap P."/>
            <person name="Gloeckner G."/>
        </authorList>
    </citation>
    <scope>NUCLEOTIDE SEQUENCE [LARGE SCALE GENOMIC DNA]</scope>
    <source>
        <strain evidence="3">ATCC 26659 / Pp 5 / PN500</strain>
        <strain evidence="2">PN500</strain>
    </source>
</reference>
<dbReference type="EMBL" id="ADBJ01000006">
    <property type="protein sequence ID" value="EFA85588.1"/>
    <property type="molecule type" value="Genomic_DNA"/>
</dbReference>
<dbReference type="GeneID" id="31356900"/>
<dbReference type="InParanoid" id="D3AZ31"/>
<dbReference type="EMBL" id="ADBJ01000012">
    <property type="protein sequence ID" value="EFA83502.1"/>
    <property type="molecule type" value="Genomic_DNA"/>
</dbReference>
<evidence type="ECO:0000313" key="1">
    <source>
        <dbReference type="EMBL" id="EFA83502.1"/>
    </source>
</evidence>
<evidence type="ECO:0000313" key="3">
    <source>
        <dbReference type="Proteomes" id="UP000001396"/>
    </source>
</evidence>
<accession>D3AZ31</accession>
<dbReference type="Proteomes" id="UP000001396">
    <property type="component" value="Unassembled WGS sequence"/>
</dbReference>
<proteinExistence type="predicted"/>
<protein>
    <submittedName>
        <fullName evidence="2">Uncharacterized protein</fullName>
    </submittedName>
</protein>